<evidence type="ECO:0000313" key="3">
    <source>
        <dbReference type="Proteomes" id="UP000288972"/>
    </source>
</evidence>
<accession>A0AAE6C7V3</accession>
<dbReference type="Proteomes" id="UP000288972">
    <property type="component" value="Chromosome"/>
</dbReference>
<gene>
    <name evidence="2" type="ORF">XH91_11375</name>
</gene>
<feature type="region of interest" description="Disordered" evidence="1">
    <location>
        <begin position="1"/>
        <end position="64"/>
    </location>
</feature>
<evidence type="ECO:0000313" key="2">
    <source>
        <dbReference type="EMBL" id="QAU45897.1"/>
    </source>
</evidence>
<proteinExistence type="predicted"/>
<organism evidence="2 3">
    <name type="scientific">Bradyrhizobium guangzhouense</name>
    <dbReference type="NCBI Taxonomy" id="1325095"/>
    <lineage>
        <taxon>Bacteria</taxon>
        <taxon>Pseudomonadati</taxon>
        <taxon>Pseudomonadota</taxon>
        <taxon>Alphaproteobacteria</taxon>
        <taxon>Hyphomicrobiales</taxon>
        <taxon>Nitrobacteraceae</taxon>
        <taxon>Bradyrhizobium</taxon>
    </lineage>
</organism>
<sequence length="83" mass="9540">MGAGADMTRVTLGKSRVREIRPPGSVRAKPNGRATRPRSRRTEISNLMESEEGDVERQNHMRERQRRAVRVLTLSIRNPVYLK</sequence>
<dbReference type="AlphaFoldDB" id="A0AAE6C7V3"/>
<protein>
    <submittedName>
        <fullName evidence="2">Uncharacterized protein</fullName>
    </submittedName>
</protein>
<name>A0AAE6C7V3_9BRAD</name>
<dbReference type="KEGG" id="bgz:XH91_11375"/>
<evidence type="ECO:0000256" key="1">
    <source>
        <dbReference type="SAM" id="MobiDB-lite"/>
    </source>
</evidence>
<reference evidence="2 3" key="1">
    <citation type="submission" date="2018-06" db="EMBL/GenBank/DDBJ databases">
        <title>Comparative genomics of rhizobia nodulating Arachis hypogaea in China.</title>
        <authorList>
            <person name="Li Y."/>
        </authorList>
    </citation>
    <scope>NUCLEOTIDE SEQUENCE [LARGE SCALE GENOMIC DNA]</scope>
    <source>
        <strain evidence="2 3">CCBAU 51670</strain>
    </source>
</reference>
<dbReference type="EMBL" id="CP030053">
    <property type="protein sequence ID" value="QAU45897.1"/>
    <property type="molecule type" value="Genomic_DNA"/>
</dbReference>